<keyword evidence="2" id="KW-1185">Reference proteome</keyword>
<name>R7SG94_CONPW</name>
<evidence type="ECO:0000313" key="1">
    <source>
        <dbReference type="EMBL" id="EIW74109.1"/>
    </source>
</evidence>
<protein>
    <submittedName>
        <fullName evidence="1">Uncharacterized protein</fullName>
    </submittedName>
</protein>
<sequence length="52" mass="5578">MQERYLVAATCTFLGALIMRTGSSDALSEENAALIGTHGRRIMHPLLEGFAG</sequence>
<organism evidence="1 2">
    <name type="scientific">Coniophora puteana (strain RWD-64-598)</name>
    <name type="common">Brown rot fungus</name>
    <dbReference type="NCBI Taxonomy" id="741705"/>
    <lineage>
        <taxon>Eukaryota</taxon>
        <taxon>Fungi</taxon>
        <taxon>Dikarya</taxon>
        <taxon>Basidiomycota</taxon>
        <taxon>Agaricomycotina</taxon>
        <taxon>Agaricomycetes</taxon>
        <taxon>Agaricomycetidae</taxon>
        <taxon>Boletales</taxon>
        <taxon>Coniophorineae</taxon>
        <taxon>Coniophoraceae</taxon>
        <taxon>Coniophora</taxon>
    </lineage>
</organism>
<dbReference type="RefSeq" id="XP_007775687.1">
    <property type="nucleotide sequence ID" value="XM_007777497.1"/>
</dbReference>
<dbReference type="Proteomes" id="UP000053558">
    <property type="component" value="Unassembled WGS sequence"/>
</dbReference>
<proteinExistence type="predicted"/>
<dbReference type="EMBL" id="JH711594">
    <property type="protein sequence ID" value="EIW74109.1"/>
    <property type="molecule type" value="Genomic_DNA"/>
</dbReference>
<dbReference type="KEGG" id="cput:CONPUDRAFT_86005"/>
<dbReference type="GeneID" id="19211060"/>
<reference evidence="2" key="1">
    <citation type="journal article" date="2012" name="Science">
        <title>The Paleozoic origin of enzymatic lignin decomposition reconstructed from 31 fungal genomes.</title>
        <authorList>
            <person name="Floudas D."/>
            <person name="Binder M."/>
            <person name="Riley R."/>
            <person name="Barry K."/>
            <person name="Blanchette R.A."/>
            <person name="Henrissat B."/>
            <person name="Martinez A.T."/>
            <person name="Otillar R."/>
            <person name="Spatafora J.W."/>
            <person name="Yadav J.S."/>
            <person name="Aerts A."/>
            <person name="Benoit I."/>
            <person name="Boyd A."/>
            <person name="Carlson A."/>
            <person name="Copeland A."/>
            <person name="Coutinho P.M."/>
            <person name="de Vries R.P."/>
            <person name="Ferreira P."/>
            <person name="Findley K."/>
            <person name="Foster B."/>
            <person name="Gaskell J."/>
            <person name="Glotzer D."/>
            <person name="Gorecki P."/>
            <person name="Heitman J."/>
            <person name="Hesse C."/>
            <person name="Hori C."/>
            <person name="Igarashi K."/>
            <person name="Jurgens J.A."/>
            <person name="Kallen N."/>
            <person name="Kersten P."/>
            <person name="Kohler A."/>
            <person name="Kuees U."/>
            <person name="Kumar T.K.A."/>
            <person name="Kuo A."/>
            <person name="LaButti K."/>
            <person name="Larrondo L.F."/>
            <person name="Lindquist E."/>
            <person name="Ling A."/>
            <person name="Lombard V."/>
            <person name="Lucas S."/>
            <person name="Lundell T."/>
            <person name="Martin R."/>
            <person name="McLaughlin D.J."/>
            <person name="Morgenstern I."/>
            <person name="Morin E."/>
            <person name="Murat C."/>
            <person name="Nagy L.G."/>
            <person name="Nolan M."/>
            <person name="Ohm R.A."/>
            <person name="Patyshakuliyeva A."/>
            <person name="Rokas A."/>
            <person name="Ruiz-Duenas F.J."/>
            <person name="Sabat G."/>
            <person name="Salamov A."/>
            <person name="Samejima M."/>
            <person name="Schmutz J."/>
            <person name="Slot J.C."/>
            <person name="St John F."/>
            <person name="Stenlid J."/>
            <person name="Sun H."/>
            <person name="Sun S."/>
            <person name="Syed K."/>
            <person name="Tsang A."/>
            <person name="Wiebenga A."/>
            <person name="Young D."/>
            <person name="Pisabarro A."/>
            <person name="Eastwood D.C."/>
            <person name="Martin F."/>
            <person name="Cullen D."/>
            <person name="Grigoriev I.V."/>
            <person name="Hibbett D.S."/>
        </authorList>
    </citation>
    <scope>NUCLEOTIDE SEQUENCE [LARGE SCALE GENOMIC DNA]</scope>
    <source>
        <strain evidence="2">RWD-64-598 SS2</strain>
    </source>
</reference>
<dbReference type="OrthoDB" id="2016913at2759"/>
<dbReference type="AlphaFoldDB" id="R7SG94"/>
<accession>R7SG94</accession>
<evidence type="ECO:0000313" key="2">
    <source>
        <dbReference type="Proteomes" id="UP000053558"/>
    </source>
</evidence>
<gene>
    <name evidence="1" type="ORF">CONPUDRAFT_86005</name>
</gene>